<dbReference type="EMBL" id="JANCPR020000001">
    <property type="protein sequence ID" value="MDJ1130551.1"/>
    <property type="molecule type" value="Genomic_DNA"/>
</dbReference>
<dbReference type="Gene3D" id="3.40.50.12780">
    <property type="entry name" value="N-terminal domain of ligase-like"/>
    <property type="match status" value="1"/>
</dbReference>
<evidence type="ECO:0000256" key="1">
    <source>
        <dbReference type="SAM" id="MobiDB-lite"/>
    </source>
</evidence>
<evidence type="ECO:0000313" key="4">
    <source>
        <dbReference type="Proteomes" id="UP001214441"/>
    </source>
</evidence>
<comment type="caution">
    <text evidence="3">The sequence shown here is derived from an EMBL/GenBank/DDBJ whole genome shotgun (WGS) entry which is preliminary data.</text>
</comment>
<dbReference type="SUPFAM" id="SSF56801">
    <property type="entry name" value="Acetyl-CoA synthetase-like"/>
    <property type="match status" value="1"/>
</dbReference>
<dbReference type="RefSeq" id="WP_274039772.1">
    <property type="nucleotide sequence ID" value="NZ_JANCPR020000001.1"/>
</dbReference>
<dbReference type="PROSITE" id="PS00455">
    <property type="entry name" value="AMP_BINDING"/>
    <property type="match status" value="1"/>
</dbReference>
<dbReference type="InterPro" id="IPR000873">
    <property type="entry name" value="AMP-dep_synth/lig_dom"/>
</dbReference>
<dbReference type="InterPro" id="IPR042099">
    <property type="entry name" value="ANL_N_sf"/>
</dbReference>
<dbReference type="PANTHER" id="PTHR24096:SF267">
    <property type="entry name" value="MALONATE--COA LIGASE ACSF3, MITOCHONDRIAL"/>
    <property type="match status" value="1"/>
</dbReference>
<feature type="region of interest" description="Disordered" evidence="1">
    <location>
        <begin position="388"/>
        <end position="407"/>
    </location>
</feature>
<dbReference type="Proteomes" id="UP001214441">
    <property type="component" value="Unassembled WGS sequence"/>
</dbReference>
<dbReference type="InterPro" id="IPR020845">
    <property type="entry name" value="AMP-binding_CS"/>
</dbReference>
<gene>
    <name evidence="3" type="ORF">NMN56_001005</name>
</gene>
<dbReference type="Pfam" id="PF00501">
    <property type="entry name" value="AMP-binding"/>
    <property type="match status" value="1"/>
</dbReference>
<accession>A0ABT6ZNC5</accession>
<dbReference type="Gene3D" id="3.30.300.30">
    <property type="match status" value="1"/>
</dbReference>
<dbReference type="InterPro" id="IPR045851">
    <property type="entry name" value="AMP-bd_C_sf"/>
</dbReference>
<reference evidence="3 4" key="1">
    <citation type="submission" date="2023-05" db="EMBL/GenBank/DDBJ databases">
        <title>Streptantibioticus silvisoli sp. nov., acidotolerant actinomycetes 1 from pine litter.</title>
        <authorList>
            <person name="Swiecimska M."/>
            <person name="Golinska P."/>
            <person name="Sangal V."/>
            <person name="Wachnowicz B."/>
            <person name="Goodfellow M."/>
        </authorList>
    </citation>
    <scope>NUCLEOTIDE SEQUENCE [LARGE SCALE GENOMIC DNA]</scope>
    <source>
        <strain evidence="3 4">DSM 42109</strain>
    </source>
</reference>
<protein>
    <submittedName>
        <fullName evidence="3">Class I adenylate-forming enzyme family protein</fullName>
    </submittedName>
</protein>
<dbReference type="PANTHER" id="PTHR24096">
    <property type="entry name" value="LONG-CHAIN-FATTY-ACID--COA LIGASE"/>
    <property type="match status" value="1"/>
</dbReference>
<evidence type="ECO:0000259" key="2">
    <source>
        <dbReference type="Pfam" id="PF00501"/>
    </source>
</evidence>
<feature type="domain" description="AMP-dependent synthetase/ligase" evidence="2">
    <location>
        <begin position="34"/>
        <end position="413"/>
    </location>
</feature>
<evidence type="ECO:0000313" key="3">
    <source>
        <dbReference type="EMBL" id="MDJ1130551.1"/>
    </source>
</evidence>
<proteinExistence type="predicted"/>
<name>A0ABT6ZNC5_9ACTN</name>
<sequence>MTHIFGTHRSAVQRMRLYLDPRLGAGNFFWHTWAVATDPDRPIIFHRGAEGPDGAEGELSELSLNDMRVRVIRYAHWYRTQGIGPRSHVGVHTRDGLENLLHYIAVTSLGAVPVHANAQMRLDVAADYFTRTRVSVLVGDRDLIDACAAVWKEAPSGQRQAETVTVQDIAVLRETAPKPPRPMADFPYRHAAGDLVLISHSSGTTGRPKAPMFLHRSFFAGRWERLWAFPSLRSDRVLSALPASHSAGLAHLSMTITLGLPTLILDDISGAAVVRAINTFLPTMVLGFPIALAGLPTSDISPEAARTLHTWSGMGDASHEHHIRDLVAVGAHSTPEGPAGGSAYRDGLGSSEMGMVLFTQVHTPQAPVEGRLVGLPTSVVKRAAVFGDDGRELPPGQPGRLGVRAPSVTPGYWDDPGLTERSLLDGHFLTGDIVRRDTQGLWYHLDREPDVIHSADGPVYSLPLEEVVLLETGATDCAVFAADDPGSPRASCPVAVVLTDDGSTAGPDDLLERCNAGLLRKGLPALRALVVATGREGLPVGPTGKALKRSLRERHQHLLTDGATEGIAEGAVARAEPTVAPTRNGSTR</sequence>
<keyword evidence="4" id="KW-1185">Reference proteome</keyword>
<organism evidence="3 4">
    <name type="scientific">Streptomyces iconiensis</name>
    <dbReference type="NCBI Taxonomy" id="1384038"/>
    <lineage>
        <taxon>Bacteria</taxon>
        <taxon>Bacillati</taxon>
        <taxon>Actinomycetota</taxon>
        <taxon>Actinomycetes</taxon>
        <taxon>Kitasatosporales</taxon>
        <taxon>Streptomycetaceae</taxon>
        <taxon>Streptomyces</taxon>
    </lineage>
</organism>